<dbReference type="EMBL" id="BAABME010007494">
    <property type="protein sequence ID" value="GAA0171027.1"/>
    <property type="molecule type" value="Genomic_DNA"/>
</dbReference>
<dbReference type="Gene3D" id="3.30.559.10">
    <property type="entry name" value="Chloramphenicol acetyltransferase-like domain"/>
    <property type="match status" value="2"/>
</dbReference>
<evidence type="ECO:0000313" key="3">
    <source>
        <dbReference type="EMBL" id="GAA0171027.1"/>
    </source>
</evidence>
<protein>
    <submittedName>
        <fullName evidence="3">Uncharacterized protein</fullName>
    </submittedName>
</protein>
<dbReference type="Proteomes" id="UP001454036">
    <property type="component" value="Unassembled WGS sequence"/>
</dbReference>
<dbReference type="AlphaFoldDB" id="A0AAV3R9K7"/>
<gene>
    <name evidence="3" type="ORF">LIER_25162</name>
</gene>
<organism evidence="3 4">
    <name type="scientific">Lithospermum erythrorhizon</name>
    <name type="common">Purple gromwell</name>
    <name type="synonym">Lithospermum officinale var. erythrorhizon</name>
    <dbReference type="NCBI Taxonomy" id="34254"/>
    <lineage>
        <taxon>Eukaryota</taxon>
        <taxon>Viridiplantae</taxon>
        <taxon>Streptophyta</taxon>
        <taxon>Embryophyta</taxon>
        <taxon>Tracheophyta</taxon>
        <taxon>Spermatophyta</taxon>
        <taxon>Magnoliopsida</taxon>
        <taxon>eudicotyledons</taxon>
        <taxon>Gunneridae</taxon>
        <taxon>Pentapetalae</taxon>
        <taxon>asterids</taxon>
        <taxon>lamiids</taxon>
        <taxon>Boraginales</taxon>
        <taxon>Boraginaceae</taxon>
        <taxon>Boraginoideae</taxon>
        <taxon>Lithospermeae</taxon>
        <taxon>Lithospermum</taxon>
    </lineage>
</organism>
<evidence type="ECO:0000256" key="1">
    <source>
        <dbReference type="ARBA" id="ARBA00022679"/>
    </source>
</evidence>
<comment type="caution">
    <text evidence="3">The sequence shown here is derived from an EMBL/GenBank/DDBJ whole genome shotgun (WGS) entry which is preliminary data.</text>
</comment>
<keyword evidence="4" id="KW-1185">Reference proteome</keyword>
<evidence type="ECO:0000256" key="2">
    <source>
        <dbReference type="ARBA" id="ARBA00023315"/>
    </source>
</evidence>
<sequence length="463" mass="51710">MASTNNVTNLENFLVAPSPGAVSKLFVPLTCCDMWWIGFSPVHSLHFYQHPISRTCFLDTVIPGLKNSLSIALKHFPLIAGNLIIPSDSTKPLIKYADGDSVPFLVVESDFHDFEYLTGNQPRICSEFYPLIPQLTKSTESGGSKMYPLVALQVTLFPGEGFCIGMTVNHVLGDGKSIYSFLKMWTTVSKFGEDEATKSNEFPPIYDREVMKVHTKELDCSFWSNSKETKLKTDMGITGKFKFCPEDDDKVRTTLVISLEDIQKLKKHVSDRHPSIKHLSTFAVLCAYVWTCLIKSRNVTIDEVEDEEEFIFAADCRGRTDPLIPINYFGNCTVGCLVRAKSVELCSEGGFFIATELIGDIIQKLLEFNGVHNALEKRFRKKAEFKDLNKLFSVAGSPRQNHYDMDFGWGKPKKFEITSTDSTGAMSLTGCRGNSGGVEIGLALQKGRMDVFNEIFSKGLQSL</sequence>
<dbReference type="GO" id="GO:0016747">
    <property type="term" value="F:acyltransferase activity, transferring groups other than amino-acyl groups"/>
    <property type="evidence" value="ECO:0007669"/>
    <property type="project" value="UniProtKB-ARBA"/>
</dbReference>
<keyword evidence="1" id="KW-0808">Transferase</keyword>
<accession>A0AAV3R9K7</accession>
<dbReference type="InterPro" id="IPR023213">
    <property type="entry name" value="CAT-like_dom_sf"/>
</dbReference>
<proteinExistence type="predicted"/>
<dbReference type="Pfam" id="PF02458">
    <property type="entry name" value="Transferase"/>
    <property type="match status" value="1"/>
</dbReference>
<reference evidence="3 4" key="1">
    <citation type="submission" date="2024-01" db="EMBL/GenBank/DDBJ databases">
        <title>The complete chloroplast genome sequence of Lithospermum erythrorhizon: insights into the phylogenetic relationship among Boraginaceae species and the maternal lineages of purple gromwells.</title>
        <authorList>
            <person name="Okada T."/>
            <person name="Watanabe K."/>
        </authorList>
    </citation>
    <scope>NUCLEOTIDE SEQUENCE [LARGE SCALE GENOMIC DNA]</scope>
</reference>
<dbReference type="InterPro" id="IPR051504">
    <property type="entry name" value="Plant_metabolite_acyltrans"/>
</dbReference>
<evidence type="ECO:0000313" key="4">
    <source>
        <dbReference type="Proteomes" id="UP001454036"/>
    </source>
</evidence>
<dbReference type="PANTHER" id="PTHR31625">
    <property type="match status" value="1"/>
</dbReference>
<name>A0AAV3R9K7_LITER</name>
<keyword evidence="2" id="KW-0012">Acyltransferase</keyword>